<evidence type="ECO:0000256" key="3">
    <source>
        <dbReference type="ARBA" id="ARBA00022833"/>
    </source>
</evidence>
<evidence type="ECO:0000259" key="6">
    <source>
        <dbReference type="PROSITE" id="PS50808"/>
    </source>
</evidence>
<dbReference type="EMBL" id="RCHU01000869">
    <property type="protein sequence ID" value="TKR90488.1"/>
    <property type="molecule type" value="Genomic_DNA"/>
</dbReference>
<dbReference type="STRING" id="43335.A0A4U5P2V0"/>
<dbReference type="Pfam" id="PF02892">
    <property type="entry name" value="zf-BED"/>
    <property type="match status" value="1"/>
</dbReference>
<evidence type="ECO:0000256" key="4">
    <source>
        <dbReference type="PROSITE-ProRule" id="PRU00027"/>
    </source>
</evidence>
<organism evidence="7">
    <name type="scientific">Populus alba</name>
    <name type="common">White poplar</name>
    <dbReference type="NCBI Taxonomy" id="43335"/>
    <lineage>
        <taxon>Eukaryota</taxon>
        <taxon>Viridiplantae</taxon>
        <taxon>Streptophyta</taxon>
        <taxon>Embryophyta</taxon>
        <taxon>Tracheophyta</taxon>
        <taxon>Spermatophyta</taxon>
        <taxon>Magnoliopsida</taxon>
        <taxon>eudicotyledons</taxon>
        <taxon>Gunneridae</taxon>
        <taxon>Pentapetalae</taxon>
        <taxon>rosids</taxon>
        <taxon>fabids</taxon>
        <taxon>Malpighiales</taxon>
        <taxon>Salicaceae</taxon>
        <taxon>Saliceae</taxon>
        <taxon>Populus</taxon>
    </lineage>
</organism>
<evidence type="ECO:0000313" key="7">
    <source>
        <dbReference type="EMBL" id="TKR90488.1"/>
    </source>
</evidence>
<comment type="caution">
    <text evidence="7">The sequence shown here is derived from an EMBL/GenBank/DDBJ whole genome shotgun (WGS) entry which is preliminary data.</text>
</comment>
<protein>
    <recommendedName>
        <fullName evidence="6">BED-type domain-containing protein</fullName>
    </recommendedName>
</protein>
<feature type="compositionally biased region" description="Low complexity" evidence="5">
    <location>
        <begin position="11"/>
        <end position="23"/>
    </location>
</feature>
<dbReference type="PANTHER" id="PTHR46951">
    <property type="entry name" value="BED-TYPE DOMAIN-CONTAINING PROTEIN"/>
    <property type="match status" value="1"/>
</dbReference>
<dbReference type="GO" id="GO:0008270">
    <property type="term" value="F:zinc ion binding"/>
    <property type="evidence" value="ECO:0007669"/>
    <property type="project" value="UniProtKB-KW"/>
</dbReference>
<feature type="domain" description="BED-type" evidence="6">
    <location>
        <begin position="33"/>
        <end position="95"/>
    </location>
</feature>
<evidence type="ECO:0000256" key="5">
    <source>
        <dbReference type="SAM" id="MobiDB-lite"/>
    </source>
</evidence>
<sequence>MASQHGSTSNSIPSTTQSSEPSISISTLSGIRGKIDLAWGHCREAPELSVGCKKTKLVCLYCAKVFAGRGINRFKQHLAGTKGEVEQCRKCPSDVRHQMLLNLQGNVEKKRRAREMETNFNPYSTKQREHEERMIS</sequence>
<evidence type="ECO:0000256" key="1">
    <source>
        <dbReference type="ARBA" id="ARBA00022723"/>
    </source>
</evidence>
<accession>A0A4U5P2V0</accession>
<dbReference type="InterPro" id="IPR003656">
    <property type="entry name" value="Znf_BED"/>
</dbReference>
<feature type="compositionally biased region" description="Polar residues" evidence="5">
    <location>
        <begin position="1"/>
        <end position="10"/>
    </location>
</feature>
<keyword evidence="2 4" id="KW-0863">Zinc-finger</keyword>
<reference evidence="7" key="1">
    <citation type="submission" date="2018-10" db="EMBL/GenBank/DDBJ databases">
        <title>Population genomic analysis revealed the cold adaptation of white poplar.</title>
        <authorList>
            <person name="Liu Y.-J."/>
        </authorList>
    </citation>
    <scope>NUCLEOTIDE SEQUENCE [LARGE SCALE GENOMIC DNA]</scope>
    <source>
        <strain evidence="7">PAL-ZL1</strain>
    </source>
</reference>
<dbReference type="GO" id="GO:0003677">
    <property type="term" value="F:DNA binding"/>
    <property type="evidence" value="ECO:0007669"/>
    <property type="project" value="InterPro"/>
</dbReference>
<name>A0A4U5P2V0_POPAL</name>
<dbReference type="AlphaFoldDB" id="A0A4U5P2V0"/>
<dbReference type="PANTHER" id="PTHR46951:SF2">
    <property type="entry name" value="BED-TYPE DOMAIN-CONTAINING PROTEIN"/>
    <property type="match status" value="1"/>
</dbReference>
<keyword evidence="3" id="KW-0862">Zinc</keyword>
<feature type="region of interest" description="Disordered" evidence="5">
    <location>
        <begin position="1"/>
        <end position="23"/>
    </location>
</feature>
<dbReference type="PROSITE" id="PS50808">
    <property type="entry name" value="ZF_BED"/>
    <property type="match status" value="1"/>
</dbReference>
<proteinExistence type="predicted"/>
<gene>
    <name evidence="7" type="ORF">D5086_0000233020</name>
</gene>
<keyword evidence="1" id="KW-0479">Metal-binding</keyword>
<evidence type="ECO:0000256" key="2">
    <source>
        <dbReference type="ARBA" id="ARBA00022771"/>
    </source>
</evidence>